<dbReference type="InterPro" id="IPR001509">
    <property type="entry name" value="Epimerase_deHydtase"/>
</dbReference>
<feature type="non-terminal residue" evidence="2">
    <location>
        <position position="248"/>
    </location>
</feature>
<dbReference type="EMBL" id="GBEZ01001720">
    <property type="protein sequence ID" value="JAC83277.1"/>
    <property type="molecule type" value="Transcribed_RNA"/>
</dbReference>
<dbReference type="SUPFAM" id="SSF51735">
    <property type="entry name" value="NAD(P)-binding Rossmann-fold domains"/>
    <property type="match status" value="1"/>
</dbReference>
<feature type="domain" description="NAD-dependent epimerase/dehydratase" evidence="1">
    <location>
        <begin position="78"/>
        <end position="244"/>
    </location>
</feature>
<accession>A0A061SDP3</accession>
<dbReference type="PANTHER" id="PTHR11092:SF0">
    <property type="entry name" value="EPIMERASE FAMILY PROTEIN SDR39U1"/>
    <property type="match status" value="1"/>
</dbReference>
<dbReference type="PANTHER" id="PTHR11092">
    <property type="entry name" value="SUGAR NUCLEOTIDE EPIMERASE RELATED"/>
    <property type="match status" value="1"/>
</dbReference>
<evidence type="ECO:0000259" key="1">
    <source>
        <dbReference type="Pfam" id="PF01370"/>
    </source>
</evidence>
<evidence type="ECO:0000313" key="2">
    <source>
        <dbReference type="EMBL" id="JAC83277.1"/>
    </source>
</evidence>
<reference evidence="2" key="1">
    <citation type="submission" date="2014-05" db="EMBL/GenBank/DDBJ databases">
        <title>The transcriptome of the halophilic microalga Tetraselmis sp. GSL018 isolated from the Great Salt Lake, Utah.</title>
        <authorList>
            <person name="Jinkerson R.E."/>
            <person name="D'Adamo S."/>
            <person name="Posewitz M.C."/>
        </authorList>
    </citation>
    <scope>NUCLEOTIDE SEQUENCE</scope>
    <source>
        <strain evidence="2">GSL018</strain>
    </source>
</reference>
<dbReference type="AlphaFoldDB" id="A0A061SDP3"/>
<dbReference type="Gene3D" id="3.40.50.720">
    <property type="entry name" value="NAD(P)-binding Rossmann-like Domain"/>
    <property type="match status" value="1"/>
</dbReference>
<name>A0A061SDP3_9CHLO</name>
<dbReference type="InterPro" id="IPR036291">
    <property type="entry name" value="NAD(P)-bd_dom_sf"/>
</dbReference>
<protein>
    <submittedName>
        <fullName evidence="2">Giant chloroplast 1 family protein</fullName>
    </submittedName>
</protein>
<gene>
    <name evidence="2" type="ORF">TSPGSL018_3731</name>
</gene>
<organism evidence="2">
    <name type="scientific">Tetraselmis sp. GSL018</name>
    <dbReference type="NCBI Taxonomy" id="582737"/>
    <lineage>
        <taxon>Eukaryota</taxon>
        <taxon>Viridiplantae</taxon>
        <taxon>Chlorophyta</taxon>
        <taxon>core chlorophytes</taxon>
        <taxon>Chlorodendrophyceae</taxon>
        <taxon>Chlorodendrales</taxon>
        <taxon>Chlorodendraceae</taxon>
        <taxon>Tetraselmis</taxon>
    </lineage>
</organism>
<sequence length="248" mass="26799">MFNTVPLKPKSPTCGRCQQHILVHQRTSVSLSTSLGSCKSAFRTRQRPSIRIVQSGSRDKLRLIQITCSAMSNDKLEIAITGATGLIGSRLAAKLSSQGHSVRVLTRSRSSAKSKLPYRGLTFHEPTEWGDAIRGATAVVNLAGEPIATRWTPELKQQIKSSRVNVTKRVVSHINSCAEGERPGVLVSASAVGFYGVSETQTFNEESRRGDDYLAEVCQAWEAEAQAAEARTVILRIGVVLAPEGGAL</sequence>
<dbReference type="Pfam" id="PF01370">
    <property type="entry name" value="Epimerase"/>
    <property type="match status" value="1"/>
</dbReference>
<proteinExistence type="predicted"/>